<feature type="domain" description="EfeO-type cupredoxin-like" evidence="1">
    <location>
        <begin position="51"/>
        <end position="142"/>
    </location>
</feature>
<dbReference type="Proteomes" id="UP000021053">
    <property type="component" value="Unassembled WGS sequence"/>
</dbReference>
<dbReference type="InterPro" id="IPR008972">
    <property type="entry name" value="Cupredoxin"/>
</dbReference>
<name>A0A010ZKW1_9ACTN</name>
<dbReference type="Gene3D" id="2.60.40.420">
    <property type="entry name" value="Cupredoxins - blue copper proteins"/>
    <property type="match status" value="1"/>
</dbReference>
<dbReference type="Pfam" id="PF13473">
    <property type="entry name" value="Cupredoxin_1"/>
    <property type="match status" value="1"/>
</dbReference>
<evidence type="ECO:0000259" key="1">
    <source>
        <dbReference type="Pfam" id="PF13473"/>
    </source>
</evidence>
<evidence type="ECO:0000313" key="2">
    <source>
        <dbReference type="EMBL" id="EXG79254.1"/>
    </source>
</evidence>
<comment type="caution">
    <text evidence="2">The sequence shown here is derived from an EMBL/GenBank/DDBJ whole genome shotgun (WGS) entry which is preliminary data.</text>
</comment>
<evidence type="ECO:0000313" key="3">
    <source>
        <dbReference type="Proteomes" id="UP000021053"/>
    </source>
</evidence>
<dbReference type="PROSITE" id="PS51257">
    <property type="entry name" value="PROKAR_LIPOPROTEIN"/>
    <property type="match status" value="1"/>
</dbReference>
<protein>
    <submittedName>
        <fullName evidence="2">Plastocyanin</fullName>
    </submittedName>
</protein>
<dbReference type="SUPFAM" id="SSF49503">
    <property type="entry name" value="Cupredoxins"/>
    <property type="match status" value="1"/>
</dbReference>
<dbReference type="HOGENOM" id="CLU_1774289_0_0_11"/>
<sequence>MHLSRRPGALTPLAAVVVPVLAAMLSVLVVGACSKGGPGGEASESPTTMASATAGTDGVQSITITGDDQLRYEPSVIRAKPGKLRITLRTIGGTPHDLEVRPAKINTGLVSTDQERSIEVTLSRGRYDFVCTFHLTSNMVGVIDVS</sequence>
<keyword evidence="3" id="KW-1185">Reference proteome</keyword>
<accession>A0A010ZKW1</accession>
<dbReference type="EMBL" id="JFBT01000001">
    <property type="protein sequence ID" value="EXG79254.1"/>
    <property type="molecule type" value="Genomic_DNA"/>
</dbReference>
<organism evidence="2 3">
    <name type="scientific">Cryptosporangium arvum DSM 44712</name>
    <dbReference type="NCBI Taxonomy" id="927661"/>
    <lineage>
        <taxon>Bacteria</taxon>
        <taxon>Bacillati</taxon>
        <taxon>Actinomycetota</taxon>
        <taxon>Actinomycetes</taxon>
        <taxon>Cryptosporangiales</taxon>
        <taxon>Cryptosporangiaceae</taxon>
        <taxon>Cryptosporangium</taxon>
    </lineage>
</organism>
<proteinExistence type="predicted"/>
<reference evidence="2 3" key="1">
    <citation type="submission" date="2013-07" db="EMBL/GenBank/DDBJ databases">
        <authorList>
            <consortium name="DOE Joint Genome Institute"/>
            <person name="Eisen J."/>
            <person name="Huntemann M."/>
            <person name="Han J."/>
            <person name="Chen A."/>
            <person name="Kyrpides N."/>
            <person name="Mavromatis K."/>
            <person name="Markowitz V."/>
            <person name="Palaniappan K."/>
            <person name="Ivanova N."/>
            <person name="Schaumberg A."/>
            <person name="Pati A."/>
            <person name="Liolios K."/>
            <person name="Nordberg H.P."/>
            <person name="Cantor M.N."/>
            <person name="Hua S.X."/>
            <person name="Woyke T."/>
        </authorList>
    </citation>
    <scope>NUCLEOTIDE SEQUENCE [LARGE SCALE GENOMIC DNA]</scope>
    <source>
        <strain evidence="2 3">DSM 44712</strain>
    </source>
</reference>
<dbReference type="AlphaFoldDB" id="A0A010ZKW1"/>
<gene>
    <name evidence="2" type="ORF">CryarDRAFT_0285</name>
</gene>
<dbReference type="InterPro" id="IPR028096">
    <property type="entry name" value="EfeO_Cupredoxin"/>
</dbReference>